<dbReference type="STRING" id="1419482.SAMN05444266_10836"/>
<dbReference type="CDD" id="cd14792">
    <property type="entry name" value="GH27"/>
    <property type="match status" value="1"/>
</dbReference>
<evidence type="ECO:0000256" key="1">
    <source>
        <dbReference type="ARBA" id="ARBA00009743"/>
    </source>
</evidence>
<dbReference type="InterPro" id="IPR013780">
    <property type="entry name" value="Glyco_hydro_b"/>
</dbReference>
<dbReference type="OrthoDB" id="9807519at2"/>
<dbReference type="EMBL" id="FRBL01000008">
    <property type="protein sequence ID" value="SHM42340.1"/>
    <property type="molecule type" value="Genomic_DNA"/>
</dbReference>
<keyword evidence="5" id="KW-1015">Disulfide bond</keyword>
<feature type="chain" id="PRO_5012432588" description="Alpha-galactosidase" evidence="6">
    <location>
        <begin position="25"/>
        <end position="391"/>
    </location>
</feature>
<evidence type="ECO:0000256" key="4">
    <source>
        <dbReference type="ARBA" id="ARBA00023295"/>
    </source>
</evidence>
<reference evidence="8 9" key="1">
    <citation type="submission" date="2016-11" db="EMBL/GenBank/DDBJ databases">
        <authorList>
            <person name="Jaros S."/>
            <person name="Januszkiewicz K."/>
            <person name="Wedrychowicz H."/>
        </authorList>
    </citation>
    <scope>NUCLEOTIDE SEQUENCE [LARGE SCALE GENOMIC DNA]</scope>
    <source>
        <strain evidence="8 9">DSM 27406</strain>
    </source>
</reference>
<dbReference type="Pfam" id="PF17801">
    <property type="entry name" value="Melibiase_C"/>
    <property type="match status" value="1"/>
</dbReference>
<dbReference type="PANTHER" id="PTHR11452:SF75">
    <property type="entry name" value="ALPHA-GALACTOSIDASE MEL1"/>
    <property type="match status" value="1"/>
</dbReference>
<protein>
    <recommendedName>
        <fullName evidence="5">Alpha-galactosidase</fullName>
        <ecNumber evidence="5">3.2.1.22</ecNumber>
    </recommendedName>
    <alternativeName>
        <fullName evidence="5">Melibiase</fullName>
    </alternativeName>
</protein>
<keyword evidence="4 5" id="KW-0326">Glycosidase</keyword>
<dbReference type="GO" id="GO:0005975">
    <property type="term" value="P:carbohydrate metabolic process"/>
    <property type="evidence" value="ECO:0007669"/>
    <property type="project" value="InterPro"/>
</dbReference>
<evidence type="ECO:0000313" key="9">
    <source>
        <dbReference type="Proteomes" id="UP000184420"/>
    </source>
</evidence>
<evidence type="ECO:0000256" key="2">
    <source>
        <dbReference type="ARBA" id="ARBA00022729"/>
    </source>
</evidence>
<dbReference type="InterPro" id="IPR041233">
    <property type="entry name" value="Melibiase_C"/>
</dbReference>
<evidence type="ECO:0000256" key="3">
    <source>
        <dbReference type="ARBA" id="ARBA00022801"/>
    </source>
</evidence>
<dbReference type="SUPFAM" id="SSF51011">
    <property type="entry name" value="Glycosyl hydrolase domain"/>
    <property type="match status" value="1"/>
</dbReference>
<dbReference type="Gene3D" id="3.20.20.70">
    <property type="entry name" value="Aldolase class I"/>
    <property type="match status" value="1"/>
</dbReference>
<evidence type="ECO:0000259" key="7">
    <source>
        <dbReference type="Pfam" id="PF17801"/>
    </source>
</evidence>
<dbReference type="InterPro" id="IPR002241">
    <property type="entry name" value="Glyco_hydro_27"/>
</dbReference>
<comment type="similarity">
    <text evidence="1 5">Belongs to the glycosyl hydrolase 27 family.</text>
</comment>
<dbReference type="SUPFAM" id="SSF51445">
    <property type="entry name" value="(Trans)glycosidases"/>
    <property type="match status" value="1"/>
</dbReference>
<dbReference type="Pfam" id="PF16499">
    <property type="entry name" value="Melibiase_2"/>
    <property type="match status" value="1"/>
</dbReference>
<keyword evidence="9" id="KW-1185">Reference proteome</keyword>
<feature type="domain" description="Alpha galactosidase C-terminal" evidence="7">
    <location>
        <begin position="312"/>
        <end position="388"/>
    </location>
</feature>
<comment type="catalytic activity">
    <reaction evidence="5">
        <text>Hydrolysis of terminal, non-reducing alpha-D-galactose residues in alpha-D-galactosides, including galactose oligosaccharides, galactomannans and galactolipids.</text>
        <dbReference type="EC" id="3.2.1.22"/>
    </reaction>
</comment>
<organism evidence="8 9">
    <name type="scientific">Chitinophaga jiangningensis</name>
    <dbReference type="NCBI Taxonomy" id="1419482"/>
    <lineage>
        <taxon>Bacteria</taxon>
        <taxon>Pseudomonadati</taxon>
        <taxon>Bacteroidota</taxon>
        <taxon>Chitinophagia</taxon>
        <taxon>Chitinophagales</taxon>
        <taxon>Chitinophagaceae</taxon>
        <taxon>Chitinophaga</taxon>
    </lineage>
</organism>
<dbReference type="PANTHER" id="PTHR11452">
    <property type="entry name" value="ALPHA-GALACTOSIDASE/ALPHA-N-ACETYLGALACTOSAMINIDASE"/>
    <property type="match status" value="1"/>
</dbReference>
<keyword evidence="2 6" id="KW-0732">Signal</keyword>
<dbReference type="InterPro" id="IPR013785">
    <property type="entry name" value="Aldolase_TIM"/>
</dbReference>
<dbReference type="GO" id="GO:0004557">
    <property type="term" value="F:alpha-galactosidase activity"/>
    <property type="evidence" value="ECO:0007669"/>
    <property type="project" value="UniProtKB-EC"/>
</dbReference>
<dbReference type="Gene3D" id="2.60.40.1180">
    <property type="entry name" value="Golgi alpha-mannosidase II"/>
    <property type="match status" value="1"/>
</dbReference>
<proteinExistence type="inferred from homology"/>
<dbReference type="EC" id="3.2.1.22" evidence="5"/>
<name>A0A1M7INN1_9BACT</name>
<evidence type="ECO:0000256" key="6">
    <source>
        <dbReference type="SAM" id="SignalP"/>
    </source>
</evidence>
<keyword evidence="3 5" id="KW-0378">Hydrolase</keyword>
<feature type="signal peptide" evidence="6">
    <location>
        <begin position="1"/>
        <end position="24"/>
    </location>
</feature>
<dbReference type="AlphaFoldDB" id="A0A1M7INN1"/>
<dbReference type="InterPro" id="IPR017853">
    <property type="entry name" value="GH"/>
</dbReference>
<evidence type="ECO:0000256" key="5">
    <source>
        <dbReference type="RuleBase" id="RU361168"/>
    </source>
</evidence>
<dbReference type="PRINTS" id="PR00740">
    <property type="entry name" value="GLHYDRLASE27"/>
</dbReference>
<evidence type="ECO:0000313" key="8">
    <source>
        <dbReference type="EMBL" id="SHM42340.1"/>
    </source>
</evidence>
<dbReference type="Proteomes" id="UP000184420">
    <property type="component" value="Unassembled WGS sequence"/>
</dbReference>
<sequence length="391" mass="44476">MSIVKRIFAVLTFGLLLNVTDLHAQHARAPIMGWSSWNNFRIHINEQMIREQADAMITSGLYDVGYRFINIDDGYFGGRNAAGYLYEDSTKFPSGMKALADYIHSKHLKAGIYSDAGRNTCGSIWDNDKKGIGVGMYAYLDQDCESFFTKWGYDFLKVDWCGGEKMGLDEKTEYLKIIDRISTLNKDIVFNICRWQFPGDWAIKVADSWRISGDISAKFSSIMHIIDLNADLYKYSSAGHYNDMDMLQVGRGMTFEEDKTHFSMWCMLNSPLLAGNDLRNMSAQTLSILKNKEVIAINQDPGFEQARRVFTDGKIEVWTRRLGQSLNEGHAVAILNRSDAPVTYSFTPGKFNLSEKTKIRDLWKQADLGKIGKVRKFEIPVHGIVLLRTNE</sequence>
<accession>A0A1M7INN1</accession>
<gene>
    <name evidence="8" type="ORF">SAMN05444266_10836</name>
</gene>